<keyword evidence="3" id="KW-1185">Reference proteome</keyword>
<gene>
    <name evidence="2" type="ORF">E1J38_002590</name>
</gene>
<dbReference type="AlphaFoldDB" id="A0A562YIA3"/>
<dbReference type="InterPro" id="IPR021255">
    <property type="entry name" value="DUF2807"/>
</dbReference>
<dbReference type="Gene3D" id="2.160.20.120">
    <property type="match status" value="2"/>
</dbReference>
<dbReference type="EMBL" id="SMZJ02000001">
    <property type="protein sequence ID" value="TWO34765.1"/>
    <property type="molecule type" value="Genomic_DNA"/>
</dbReference>
<reference evidence="2 3" key="2">
    <citation type="submission" date="2019-07" db="EMBL/GenBank/DDBJ databases">
        <title>Seonamhaeicola sp. W255 draft genome.</title>
        <authorList>
            <person name="Zhang X.-Y."/>
            <person name="Zhang R."/>
            <person name="Zhong Y.-L."/>
            <person name="Du Z.-J."/>
        </authorList>
    </citation>
    <scope>NUCLEOTIDE SEQUENCE [LARGE SCALE GENOMIC DNA]</scope>
    <source>
        <strain evidence="2 3">W255</strain>
    </source>
</reference>
<dbReference type="Proteomes" id="UP000295814">
    <property type="component" value="Unassembled WGS sequence"/>
</dbReference>
<sequence length="232" mass="25147">MSFGYSFAAVKFNQNKTIMKKFNLIYVLTLIVFSSCSEDRFIGSGDTISEFRQTNNFNRISSEGTFEVTVTKGSTQSVQIIADDNIINRVQTNVVNGKLKLQLKEGNYSNVHLEAKITVTDLRGVSNSGVGNLYASGITDVDVFEIYNSGSASIYVDGNCRLIDVENEGSGSILAFDMLSESCKIDNTGSGEVEVSCESNLDVTIQGSGNVYYRGTPSININIEGSGSLIKD</sequence>
<evidence type="ECO:0000313" key="3">
    <source>
        <dbReference type="Proteomes" id="UP000295814"/>
    </source>
</evidence>
<reference evidence="2 3" key="1">
    <citation type="submission" date="2019-03" db="EMBL/GenBank/DDBJ databases">
        <authorList>
            <person name="Zhong Y.L."/>
        </authorList>
    </citation>
    <scope>NUCLEOTIDE SEQUENCE [LARGE SCALE GENOMIC DNA]</scope>
    <source>
        <strain evidence="2 3">W255</strain>
    </source>
</reference>
<accession>A0A562YIA3</accession>
<evidence type="ECO:0000313" key="2">
    <source>
        <dbReference type="EMBL" id="TWO34765.1"/>
    </source>
</evidence>
<feature type="domain" description="Putative auto-transporter adhesin head GIN" evidence="1">
    <location>
        <begin position="56"/>
        <end position="217"/>
    </location>
</feature>
<comment type="caution">
    <text evidence="2">The sequence shown here is derived from an EMBL/GenBank/DDBJ whole genome shotgun (WGS) entry which is preliminary data.</text>
</comment>
<name>A0A562YIA3_9FLAO</name>
<proteinExistence type="predicted"/>
<dbReference type="OrthoDB" id="1442792at2"/>
<dbReference type="Pfam" id="PF10988">
    <property type="entry name" value="DUF2807"/>
    <property type="match status" value="1"/>
</dbReference>
<organism evidence="2 3">
    <name type="scientific">Seonamhaeicola sediminis</name>
    <dbReference type="NCBI Taxonomy" id="2528206"/>
    <lineage>
        <taxon>Bacteria</taxon>
        <taxon>Pseudomonadati</taxon>
        <taxon>Bacteroidota</taxon>
        <taxon>Flavobacteriia</taxon>
        <taxon>Flavobacteriales</taxon>
        <taxon>Flavobacteriaceae</taxon>
    </lineage>
</organism>
<protein>
    <submittedName>
        <fullName evidence="2">DUF2807 domain-containing protein</fullName>
    </submittedName>
</protein>
<evidence type="ECO:0000259" key="1">
    <source>
        <dbReference type="Pfam" id="PF10988"/>
    </source>
</evidence>